<evidence type="ECO:0000313" key="5">
    <source>
        <dbReference type="Proteomes" id="UP000650224"/>
    </source>
</evidence>
<evidence type="ECO:0000256" key="1">
    <source>
        <dbReference type="ARBA" id="ARBA00001946"/>
    </source>
</evidence>
<dbReference type="PROSITE" id="PS51462">
    <property type="entry name" value="NUDIX"/>
    <property type="match status" value="1"/>
</dbReference>
<proteinExistence type="predicted"/>
<dbReference type="CDD" id="cd04690">
    <property type="entry name" value="NUDIX_Hydrolase"/>
    <property type="match status" value="1"/>
</dbReference>
<keyword evidence="2" id="KW-0378">Hydrolase</keyword>
<evidence type="ECO:0000259" key="3">
    <source>
        <dbReference type="PROSITE" id="PS51462"/>
    </source>
</evidence>
<name>A0A8I0HIJ7_9CORY</name>
<dbReference type="Pfam" id="PF00293">
    <property type="entry name" value="NUDIX"/>
    <property type="match status" value="1"/>
</dbReference>
<dbReference type="PANTHER" id="PTHR43046">
    <property type="entry name" value="GDP-MANNOSE MANNOSYL HYDROLASE"/>
    <property type="match status" value="1"/>
</dbReference>
<dbReference type="EMBL" id="JACSPR010000006">
    <property type="protein sequence ID" value="MBD8030658.1"/>
    <property type="molecule type" value="Genomic_DNA"/>
</dbReference>
<dbReference type="SUPFAM" id="SSF55811">
    <property type="entry name" value="Nudix"/>
    <property type="match status" value="1"/>
</dbReference>
<protein>
    <submittedName>
        <fullName evidence="4">NUDIX domain-containing protein</fullName>
    </submittedName>
</protein>
<dbReference type="InterPro" id="IPR020084">
    <property type="entry name" value="NUDIX_hydrolase_CS"/>
</dbReference>
<dbReference type="PANTHER" id="PTHR43046:SF2">
    <property type="entry name" value="8-OXO-DGTP DIPHOSPHATASE-RELATED"/>
    <property type="match status" value="1"/>
</dbReference>
<dbReference type="AlphaFoldDB" id="A0A8I0HIJ7"/>
<dbReference type="PROSITE" id="PS00893">
    <property type="entry name" value="NUDIX_BOX"/>
    <property type="match status" value="1"/>
</dbReference>
<keyword evidence="5" id="KW-1185">Reference proteome</keyword>
<comment type="caution">
    <text evidence="4">The sequence shown here is derived from an EMBL/GenBank/DDBJ whole genome shotgun (WGS) entry which is preliminary data.</text>
</comment>
<evidence type="ECO:0000313" key="4">
    <source>
        <dbReference type="EMBL" id="MBD8030658.1"/>
    </source>
</evidence>
<dbReference type="Proteomes" id="UP000650224">
    <property type="component" value="Unassembled WGS sequence"/>
</dbReference>
<gene>
    <name evidence="4" type="ORF">H9627_10060</name>
</gene>
<accession>A0A8I0HIJ7</accession>
<organism evidence="4 5">
    <name type="scientific">Corynebacterium gallinarum</name>
    <dbReference type="NCBI Taxonomy" id="2762214"/>
    <lineage>
        <taxon>Bacteria</taxon>
        <taxon>Bacillati</taxon>
        <taxon>Actinomycetota</taxon>
        <taxon>Actinomycetes</taxon>
        <taxon>Mycobacteriales</taxon>
        <taxon>Corynebacteriaceae</taxon>
        <taxon>Corynebacterium</taxon>
    </lineage>
</organism>
<dbReference type="Gene3D" id="3.90.79.10">
    <property type="entry name" value="Nucleoside Triphosphate Pyrophosphohydrolase"/>
    <property type="match status" value="1"/>
</dbReference>
<dbReference type="InterPro" id="IPR000086">
    <property type="entry name" value="NUDIX_hydrolase_dom"/>
</dbReference>
<dbReference type="GO" id="GO:0016787">
    <property type="term" value="F:hydrolase activity"/>
    <property type="evidence" value="ECO:0007669"/>
    <property type="project" value="UniProtKB-KW"/>
</dbReference>
<sequence length="158" mass="17393">MARCLNPLTSAPGRTLRIVAAVFRNRAGDVLGVRKVGTSSFMMPGGKIESGETPREAVVREIAEELHLGLDADRLHHLGLFRAPAANEPGFTVRCDVYVWPDPLTDLPTVHDEIVEAIWVPVTSRAPEIAPLSRDVVFPHLRASDGHPEQHSEQHENQ</sequence>
<reference evidence="4 5" key="1">
    <citation type="submission" date="2020-08" db="EMBL/GenBank/DDBJ databases">
        <title>A Genomic Blueprint of the Chicken Gut Microbiome.</title>
        <authorList>
            <person name="Gilroy R."/>
            <person name="Ravi A."/>
            <person name="Getino M."/>
            <person name="Pursley I."/>
            <person name="Horton D.L."/>
            <person name="Alikhan N.-F."/>
            <person name="Baker D."/>
            <person name="Gharbi K."/>
            <person name="Hall N."/>
            <person name="Watson M."/>
            <person name="Adriaenssens E.M."/>
            <person name="Foster-Nyarko E."/>
            <person name="Jarju S."/>
            <person name="Secka A."/>
            <person name="Antonio M."/>
            <person name="Oren A."/>
            <person name="Chaudhuri R."/>
            <person name="La Ragione R.M."/>
            <person name="Hildebrand F."/>
            <person name="Pallen M.J."/>
        </authorList>
    </citation>
    <scope>NUCLEOTIDE SEQUENCE [LARGE SCALE GENOMIC DNA]</scope>
    <source>
        <strain evidence="4 5">Sa1YVA5</strain>
    </source>
</reference>
<feature type="domain" description="Nudix hydrolase" evidence="3">
    <location>
        <begin position="13"/>
        <end position="142"/>
    </location>
</feature>
<comment type="cofactor">
    <cofactor evidence="1">
        <name>Mg(2+)</name>
        <dbReference type="ChEBI" id="CHEBI:18420"/>
    </cofactor>
</comment>
<dbReference type="InterPro" id="IPR015797">
    <property type="entry name" value="NUDIX_hydrolase-like_dom_sf"/>
</dbReference>
<evidence type="ECO:0000256" key="2">
    <source>
        <dbReference type="ARBA" id="ARBA00022801"/>
    </source>
</evidence>